<gene>
    <name evidence="1" type="ORF">HD556DRAFT_1311651</name>
</gene>
<dbReference type="OrthoDB" id="10304378at2759"/>
<evidence type="ECO:0000313" key="2">
    <source>
        <dbReference type="Proteomes" id="UP000719766"/>
    </source>
</evidence>
<proteinExistence type="predicted"/>
<sequence>MDGNNKSGSGSEGKNERARVLCKTSNCRLVVRAAAGSFGKVLVEIKDVPVGADLPNLLIAKTFDPRFNYERKNTFSRRSPIPWSAAKEKAAADRRAFALGDDFSIPQWERERLVPKPTDAFGTFEVLPFPGSMVQVGSL</sequence>
<keyword evidence="2" id="KW-1185">Reference proteome</keyword>
<name>A0A9P7AGR5_9AGAM</name>
<comment type="caution">
    <text evidence="1">The sequence shown here is derived from an EMBL/GenBank/DDBJ whole genome shotgun (WGS) entry which is preliminary data.</text>
</comment>
<reference evidence="1" key="1">
    <citation type="journal article" date="2020" name="New Phytol.">
        <title>Comparative genomics reveals dynamic genome evolution in host specialist ectomycorrhizal fungi.</title>
        <authorList>
            <person name="Lofgren L.A."/>
            <person name="Nguyen N.H."/>
            <person name="Vilgalys R."/>
            <person name="Ruytinx J."/>
            <person name="Liao H.L."/>
            <person name="Branco S."/>
            <person name="Kuo A."/>
            <person name="LaButti K."/>
            <person name="Lipzen A."/>
            <person name="Andreopoulos W."/>
            <person name="Pangilinan J."/>
            <person name="Riley R."/>
            <person name="Hundley H."/>
            <person name="Na H."/>
            <person name="Barry K."/>
            <person name="Grigoriev I.V."/>
            <person name="Stajich J.E."/>
            <person name="Kennedy P.G."/>
        </authorList>
    </citation>
    <scope>NUCLEOTIDE SEQUENCE</scope>
    <source>
        <strain evidence="1">S12</strain>
    </source>
</reference>
<evidence type="ECO:0000313" key="1">
    <source>
        <dbReference type="EMBL" id="KAG1789083.1"/>
    </source>
</evidence>
<dbReference type="AlphaFoldDB" id="A0A9P7AGR5"/>
<accession>A0A9P7AGR5</accession>
<dbReference type="GeneID" id="64594320"/>
<organism evidence="1 2">
    <name type="scientific">Suillus plorans</name>
    <dbReference type="NCBI Taxonomy" id="116603"/>
    <lineage>
        <taxon>Eukaryota</taxon>
        <taxon>Fungi</taxon>
        <taxon>Dikarya</taxon>
        <taxon>Basidiomycota</taxon>
        <taxon>Agaricomycotina</taxon>
        <taxon>Agaricomycetes</taxon>
        <taxon>Agaricomycetidae</taxon>
        <taxon>Boletales</taxon>
        <taxon>Suillineae</taxon>
        <taxon>Suillaceae</taxon>
        <taxon>Suillus</taxon>
    </lineage>
</organism>
<dbReference type="Proteomes" id="UP000719766">
    <property type="component" value="Unassembled WGS sequence"/>
</dbReference>
<dbReference type="RefSeq" id="XP_041156219.1">
    <property type="nucleotide sequence ID" value="XM_041300556.1"/>
</dbReference>
<dbReference type="EMBL" id="JABBWE010000062">
    <property type="protein sequence ID" value="KAG1789083.1"/>
    <property type="molecule type" value="Genomic_DNA"/>
</dbReference>
<protein>
    <submittedName>
        <fullName evidence="1">Uncharacterized protein</fullName>
    </submittedName>
</protein>